<dbReference type="EMBL" id="BNJF01000001">
    <property type="protein sequence ID" value="GHO45552.1"/>
    <property type="molecule type" value="Genomic_DNA"/>
</dbReference>
<evidence type="ECO:0000313" key="1">
    <source>
        <dbReference type="EMBL" id="GHO45552.1"/>
    </source>
</evidence>
<dbReference type="Proteomes" id="UP000612362">
    <property type="component" value="Unassembled WGS sequence"/>
</dbReference>
<proteinExistence type="predicted"/>
<reference evidence="1" key="1">
    <citation type="submission" date="2020-10" db="EMBL/GenBank/DDBJ databases">
        <title>Taxonomic study of unclassified bacteria belonging to the class Ktedonobacteria.</title>
        <authorList>
            <person name="Yabe S."/>
            <person name="Wang C.M."/>
            <person name="Zheng Y."/>
            <person name="Sakai Y."/>
            <person name="Cavaletti L."/>
            <person name="Monciardini P."/>
            <person name="Donadio S."/>
        </authorList>
    </citation>
    <scope>NUCLEOTIDE SEQUENCE</scope>
    <source>
        <strain evidence="1">SOSP1-1</strain>
    </source>
</reference>
<dbReference type="AlphaFoldDB" id="A0A8J3MR48"/>
<accession>A0A8J3MR48</accession>
<protein>
    <submittedName>
        <fullName evidence="1">Uncharacterized protein</fullName>
    </submittedName>
</protein>
<keyword evidence="2" id="KW-1185">Reference proteome</keyword>
<evidence type="ECO:0000313" key="2">
    <source>
        <dbReference type="Proteomes" id="UP000612362"/>
    </source>
</evidence>
<sequence>MLLSFDGTGTCHHDDIPATNSDLTASYTGRFYFYNGVRGMEFAAGELIWL</sequence>
<gene>
    <name evidence="1" type="ORF">KSX_37150</name>
</gene>
<organism evidence="1 2">
    <name type="scientific">Ktedonospora formicarum</name>
    <dbReference type="NCBI Taxonomy" id="2778364"/>
    <lineage>
        <taxon>Bacteria</taxon>
        <taxon>Bacillati</taxon>
        <taxon>Chloroflexota</taxon>
        <taxon>Ktedonobacteria</taxon>
        <taxon>Ktedonobacterales</taxon>
        <taxon>Ktedonobacteraceae</taxon>
        <taxon>Ktedonospora</taxon>
    </lineage>
</organism>
<name>A0A8J3MR48_9CHLR</name>
<comment type="caution">
    <text evidence="1">The sequence shown here is derived from an EMBL/GenBank/DDBJ whole genome shotgun (WGS) entry which is preliminary data.</text>
</comment>